<dbReference type="EMBL" id="FWZX01000057">
    <property type="protein sequence ID" value="SMF84587.1"/>
    <property type="molecule type" value="Genomic_DNA"/>
</dbReference>
<evidence type="ECO:0000256" key="2">
    <source>
        <dbReference type="ARBA" id="ARBA00022898"/>
    </source>
</evidence>
<dbReference type="InterPro" id="IPR036390">
    <property type="entry name" value="WH_DNA-bd_sf"/>
</dbReference>
<dbReference type="AlphaFoldDB" id="A0A1Y6CX26"/>
<dbReference type="Gene3D" id="1.10.10.10">
    <property type="entry name" value="Winged helix-like DNA-binding domain superfamily/Winged helix DNA-binding domain"/>
    <property type="match status" value="1"/>
</dbReference>
<dbReference type="RefSeq" id="WP_085127402.1">
    <property type="nucleotide sequence ID" value="NZ_FWZX01000057.1"/>
</dbReference>
<dbReference type="PROSITE" id="PS50949">
    <property type="entry name" value="HTH_GNTR"/>
    <property type="match status" value="1"/>
</dbReference>
<dbReference type="InterPro" id="IPR015421">
    <property type="entry name" value="PyrdxlP-dep_Trfase_major"/>
</dbReference>
<evidence type="ECO:0000256" key="3">
    <source>
        <dbReference type="ARBA" id="ARBA00023015"/>
    </source>
</evidence>
<dbReference type="CDD" id="cd07377">
    <property type="entry name" value="WHTH_GntR"/>
    <property type="match status" value="1"/>
</dbReference>
<dbReference type="STRING" id="560819.SAMN05428998_1572"/>
<feature type="domain" description="HTH gntR-type" evidence="6">
    <location>
        <begin position="13"/>
        <end position="81"/>
    </location>
</feature>
<name>A0A1Y6CX26_9PROT</name>
<dbReference type="Gene3D" id="3.90.1150.10">
    <property type="entry name" value="Aspartate Aminotransferase, domain 1"/>
    <property type="match status" value="1"/>
</dbReference>
<gene>
    <name evidence="7" type="ORF">SAMN05428998_1572</name>
</gene>
<proteinExistence type="inferred from homology"/>
<accession>A0A1Y6CX26</accession>
<dbReference type="InterPro" id="IPR000524">
    <property type="entry name" value="Tscrpt_reg_HTH_GntR"/>
</dbReference>
<evidence type="ECO:0000256" key="5">
    <source>
        <dbReference type="ARBA" id="ARBA00023163"/>
    </source>
</evidence>
<dbReference type="GO" id="GO:0003700">
    <property type="term" value="F:DNA-binding transcription factor activity"/>
    <property type="evidence" value="ECO:0007669"/>
    <property type="project" value="InterPro"/>
</dbReference>
<dbReference type="InterPro" id="IPR015422">
    <property type="entry name" value="PyrdxlP-dep_Trfase_small"/>
</dbReference>
<dbReference type="InterPro" id="IPR051446">
    <property type="entry name" value="HTH_trans_reg/aminotransferase"/>
</dbReference>
<dbReference type="InterPro" id="IPR036388">
    <property type="entry name" value="WH-like_DNA-bd_sf"/>
</dbReference>
<keyword evidence="2" id="KW-0663">Pyridoxal phosphate</keyword>
<dbReference type="Gene3D" id="3.40.640.10">
    <property type="entry name" value="Type I PLP-dependent aspartate aminotransferase-like (Major domain)"/>
    <property type="match status" value="1"/>
</dbReference>
<dbReference type="InterPro" id="IPR004839">
    <property type="entry name" value="Aminotransferase_I/II_large"/>
</dbReference>
<dbReference type="Proteomes" id="UP000192917">
    <property type="component" value="Unassembled WGS sequence"/>
</dbReference>
<dbReference type="GO" id="GO:0030170">
    <property type="term" value="F:pyridoxal phosphate binding"/>
    <property type="evidence" value="ECO:0007669"/>
    <property type="project" value="InterPro"/>
</dbReference>
<dbReference type="GO" id="GO:0003677">
    <property type="term" value="F:DNA binding"/>
    <property type="evidence" value="ECO:0007669"/>
    <property type="project" value="UniProtKB-KW"/>
</dbReference>
<dbReference type="SUPFAM" id="SSF53383">
    <property type="entry name" value="PLP-dependent transferases"/>
    <property type="match status" value="1"/>
</dbReference>
<dbReference type="PANTHER" id="PTHR46577:SF1">
    <property type="entry name" value="HTH-TYPE TRANSCRIPTIONAL REGULATORY PROTEIN GABR"/>
    <property type="match status" value="1"/>
</dbReference>
<organism evidence="7 8">
    <name type="scientific">Tistlia consotensis USBA 355</name>
    <dbReference type="NCBI Taxonomy" id="560819"/>
    <lineage>
        <taxon>Bacteria</taxon>
        <taxon>Pseudomonadati</taxon>
        <taxon>Pseudomonadota</taxon>
        <taxon>Alphaproteobacteria</taxon>
        <taxon>Rhodospirillales</taxon>
        <taxon>Rhodovibrionaceae</taxon>
        <taxon>Tistlia</taxon>
    </lineage>
</organism>
<keyword evidence="4" id="KW-0238">DNA-binding</keyword>
<dbReference type="SMART" id="SM00345">
    <property type="entry name" value="HTH_GNTR"/>
    <property type="match status" value="1"/>
</dbReference>
<keyword evidence="3" id="KW-0805">Transcription regulation</keyword>
<dbReference type="Pfam" id="PF00392">
    <property type="entry name" value="GntR"/>
    <property type="match status" value="1"/>
</dbReference>
<dbReference type="Pfam" id="PF00155">
    <property type="entry name" value="Aminotran_1_2"/>
    <property type="match status" value="1"/>
</dbReference>
<evidence type="ECO:0000259" key="6">
    <source>
        <dbReference type="PROSITE" id="PS50949"/>
    </source>
</evidence>
<reference evidence="7 8" key="1">
    <citation type="submission" date="2017-04" db="EMBL/GenBank/DDBJ databases">
        <authorList>
            <person name="Afonso C.L."/>
            <person name="Miller P.J."/>
            <person name="Scott M.A."/>
            <person name="Spackman E."/>
            <person name="Goraichik I."/>
            <person name="Dimitrov K.M."/>
            <person name="Suarez D.L."/>
            <person name="Swayne D.E."/>
        </authorList>
    </citation>
    <scope>NUCLEOTIDE SEQUENCE [LARGE SCALE GENOMIC DNA]</scope>
    <source>
        <strain evidence="7 8">USBA 355</strain>
    </source>
</reference>
<dbReference type="PANTHER" id="PTHR46577">
    <property type="entry name" value="HTH-TYPE TRANSCRIPTIONAL REGULATORY PROTEIN GABR"/>
    <property type="match status" value="1"/>
</dbReference>
<evidence type="ECO:0000313" key="8">
    <source>
        <dbReference type="Proteomes" id="UP000192917"/>
    </source>
</evidence>
<evidence type="ECO:0000256" key="1">
    <source>
        <dbReference type="ARBA" id="ARBA00005384"/>
    </source>
</evidence>
<dbReference type="CDD" id="cd00609">
    <property type="entry name" value="AAT_like"/>
    <property type="match status" value="1"/>
</dbReference>
<keyword evidence="5" id="KW-0804">Transcription</keyword>
<keyword evidence="8" id="KW-1185">Reference proteome</keyword>
<sequence length="468" mass="49410">MTIWCPDLAARAGPAYLAIAEAIAADVASGRLAVGERLPPQRVLAWRLGLSLNTVTRGYAEAVRRGFLEGAVGRGTYVREAHPAPGGGTGGLTAASLARPLDGPVDFARNLPFRGTAEAELARTLGALSRAPDLGAFLDHRPEAALDRQAGTAAAWIGTLGLERAGRCLVATNGAQQGLLVALLALTRPGDAILAEALTYAPLLSIARHLGLTVFPVALDEEGIRPDALEALCRTTAARLLCCMPTLQTPTAATMGSARRRDIAALAETHGLQIVEDDVFGFLPRDRPAPLAAHAPDRTVFVTGVSKSLAPGLRVGYLSAPAGLEGPLRAAVALSSWLPPPLMAEIAARWIEDGTAARLNEEQRAEAEQRQRLARTILAGWPLRADPSGFHLWLSLPEGWRADAFEAAARRDGVALRSGSAFAVDPRARPAAVRLCLSHEVGRERVAAGLERVARLLEQGHDETAFVV</sequence>
<evidence type="ECO:0000313" key="7">
    <source>
        <dbReference type="EMBL" id="SMF84587.1"/>
    </source>
</evidence>
<protein>
    <submittedName>
        <fullName evidence="7">Transcriptional regulator, GntR family</fullName>
    </submittedName>
</protein>
<evidence type="ECO:0000256" key="4">
    <source>
        <dbReference type="ARBA" id="ARBA00023125"/>
    </source>
</evidence>
<dbReference type="InterPro" id="IPR015424">
    <property type="entry name" value="PyrdxlP-dep_Trfase"/>
</dbReference>
<dbReference type="SUPFAM" id="SSF46785">
    <property type="entry name" value="Winged helix' DNA-binding domain"/>
    <property type="match status" value="1"/>
</dbReference>
<comment type="similarity">
    <text evidence="1">In the C-terminal section; belongs to the class-I pyridoxal-phosphate-dependent aminotransferase family.</text>
</comment>